<sequence length="335" mass="36588">MQTDTLSDVLRSVRLRGAVFYQIGFPAIWSVEAPPMSELGRLLFPDAEHVMEYHVLSKGAGWAAAAGLAPVALRAGDVVILPHGDGHVLSSDPEQQPARIDPDWVKATRDAPKPIPVVFHSQYEFTWGEHAAPADNELVCGFLSCDRHPFNPLLDALPRLLHLPACNGTSAHAEIGALALRADRGLPGAAALLERASETMFIDALRRYLEHLPANSTGWLAGLRDPQVGRALALIHRSPARPWTIDDLARAAGLSRSVFCARFLRLLGQPPMQYLARWRMEAAAGLLRGSRAPVASVALEVGYESEAAFARAFKREVGTSPARWRRMQHATENES</sequence>
<dbReference type="PRINTS" id="PR00032">
    <property type="entry name" value="HTHARAC"/>
</dbReference>
<dbReference type="InterPro" id="IPR018060">
    <property type="entry name" value="HTH_AraC"/>
</dbReference>
<dbReference type="InterPro" id="IPR050204">
    <property type="entry name" value="AraC_XylS_family_regulators"/>
</dbReference>
<dbReference type="InterPro" id="IPR032783">
    <property type="entry name" value="AraC_lig"/>
</dbReference>
<dbReference type="RefSeq" id="WP_379781879.1">
    <property type="nucleotide sequence ID" value="NZ_JBHSMU010000008.1"/>
</dbReference>
<dbReference type="InterPro" id="IPR018062">
    <property type="entry name" value="HTH_AraC-typ_CS"/>
</dbReference>
<evidence type="ECO:0000313" key="5">
    <source>
        <dbReference type="EMBL" id="MFC5459740.1"/>
    </source>
</evidence>
<comment type="caution">
    <text evidence="5">The sequence shown here is derived from an EMBL/GenBank/DDBJ whole genome shotgun (WGS) entry which is preliminary data.</text>
</comment>
<dbReference type="Pfam" id="PF12852">
    <property type="entry name" value="Cupin_6"/>
    <property type="match status" value="1"/>
</dbReference>
<reference evidence="6" key="1">
    <citation type="journal article" date="2019" name="Int. J. Syst. Evol. Microbiol.">
        <title>The Global Catalogue of Microorganisms (GCM) 10K type strain sequencing project: providing services to taxonomists for standard genome sequencing and annotation.</title>
        <authorList>
            <consortium name="The Broad Institute Genomics Platform"/>
            <consortium name="The Broad Institute Genome Sequencing Center for Infectious Disease"/>
            <person name="Wu L."/>
            <person name="Ma J."/>
        </authorList>
    </citation>
    <scope>NUCLEOTIDE SEQUENCE [LARGE SCALE GENOMIC DNA]</scope>
    <source>
        <strain evidence="6">KACC 12649</strain>
    </source>
</reference>
<keyword evidence="3" id="KW-0804">Transcription</keyword>
<protein>
    <submittedName>
        <fullName evidence="5">Cupin domain-containing protein</fullName>
    </submittedName>
</protein>
<evidence type="ECO:0000256" key="1">
    <source>
        <dbReference type="ARBA" id="ARBA00023015"/>
    </source>
</evidence>
<proteinExistence type="predicted"/>
<keyword evidence="1" id="KW-0805">Transcription regulation</keyword>
<keyword evidence="6" id="KW-1185">Reference proteome</keyword>
<dbReference type="InterPro" id="IPR009057">
    <property type="entry name" value="Homeodomain-like_sf"/>
</dbReference>
<name>A0ABW0L1V0_9BURK</name>
<evidence type="ECO:0000256" key="3">
    <source>
        <dbReference type="ARBA" id="ARBA00023163"/>
    </source>
</evidence>
<dbReference type="InterPro" id="IPR020449">
    <property type="entry name" value="Tscrpt_reg_AraC-type_HTH"/>
</dbReference>
<dbReference type="PANTHER" id="PTHR46796:SF7">
    <property type="entry name" value="ARAC FAMILY TRANSCRIPTIONAL REGULATOR"/>
    <property type="match status" value="1"/>
</dbReference>
<evidence type="ECO:0000313" key="6">
    <source>
        <dbReference type="Proteomes" id="UP001596050"/>
    </source>
</evidence>
<dbReference type="PROSITE" id="PS00041">
    <property type="entry name" value="HTH_ARAC_FAMILY_1"/>
    <property type="match status" value="1"/>
</dbReference>
<dbReference type="PANTHER" id="PTHR46796">
    <property type="entry name" value="HTH-TYPE TRANSCRIPTIONAL ACTIVATOR RHAS-RELATED"/>
    <property type="match status" value="1"/>
</dbReference>
<gene>
    <name evidence="5" type="ORF">ACFPN5_07945</name>
</gene>
<keyword evidence="2" id="KW-0238">DNA-binding</keyword>
<dbReference type="Gene3D" id="1.10.10.60">
    <property type="entry name" value="Homeodomain-like"/>
    <property type="match status" value="2"/>
</dbReference>
<evidence type="ECO:0000256" key="2">
    <source>
        <dbReference type="ARBA" id="ARBA00023125"/>
    </source>
</evidence>
<dbReference type="Pfam" id="PF12833">
    <property type="entry name" value="HTH_18"/>
    <property type="match status" value="1"/>
</dbReference>
<dbReference type="SUPFAM" id="SSF46689">
    <property type="entry name" value="Homeodomain-like"/>
    <property type="match status" value="2"/>
</dbReference>
<evidence type="ECO:0000259" key="4">
    <source>
        <dbReference type="PROSITE" id="PS01124"/>
    </source>
</evidence>
<dbReference type="PROSITE" id="PS01124">
    <property type="entry name" value="HTH_ARAC_FAMILY_2"/>
    <property type="match status" value="1"/>
</dbReference>
<dbReference type="SMART" id="SM00342">
    <property type="entry name" value="HTH_ARAC"/>
    <property type="match status" value="1"/>
</dbReference>
<feature type="domain" description="HTH araC/xylS-type" evidence="4">
    <location>
        <begin position="229"/>
        <end position="327"/>
    </location>
</feature>
<organism evidence="5 6">
    <name type="scientific">Massilia niabensis</name>
    <dbReference type="NCBI Taxonomy" id="544910"/>
    <lineage>
        <taxon>Bacteria</taxon>
        <taxon>Pseudomonadati</taxon>
        <taxon>Pseudomonadota</taxon>
        <taxon>Betaproteobacteria</taxon>
        <taxon>Burkholderiales</taxon>
        <taxon>Oxalobacteraceae</taxon>
        <taxon>Telluria group</taxon>
        <taxon>Massilia</taxon>
    </lineage>
</organism>
<dbReference type="EMBL" id="JBHSMU010000008">
    <property type="protein sequence ID" value="MFC5459740.1"/>
    <property type="molecule type" value="Genomic_DNA"/>
</dbReference>
<dbReference type="Proteomes" id="UP001596050">
    <property type="component" value="Unassembled WGS sequence"/>
</dbReference>
<accession>A0ABW0L1V0</accession>